<dbReference type="OrthoDB" id="2677830at2"/>
<dbReference type="RefSeq" id="WP_028599632.1">
    <property type="nucleotide sequence ID" value="NZ_BIMM01000002.1"/>
</dbReference>
<gene>
    <name evidence="1" type="ORF">B8V81_3937</name>
</gene>
<evidence type="ECO:0000313" key="2">
    <source>
        <dbReference type="Proteomes" id="UP000234789"/>
    </source>
</evidence>
<organism evidence="1 2">
    <name type="scientific">Paenibacillus pasadenensis</name>
    <dbReference type="NCBI Taxonomy" id="217090"/>
    <lineage>
        <taxon>Bacteria</taxon>
        <taxon>Bacillati</taxon>
        <taxon>Bacillota</taxon>
        <taxon>Bacilli</taxon>
        <taxon>Bacillales</taxon>
        <taxon>Paenibacillaceae</taxon>
        <taxon>Paenibacillus</taxon>
    </lineage>
</organism>
<evidence type="ECO:0000313" key="1">
    <source>
        <dbReference type="EMBL" id="PLT45506.1"/>
    </source>
</evidence>
<keyword evidence="2" id="KW-1185">Reference proteome</keyword>
<dbReference type="Gene3D" id="1.10.10.10">
    <property type="entry name" value="Winged helix-like DNA-binding domain superfamily/Winged helix DNA-binding domain"/>
    <property type="match status" value="1"/>
</dbReference>
<accession>A0A2N5N572</accession>
<sequence>MPNFQTAYDEWLQAEIQDETNPRRRELLEKGLGHGTVAFLKQIWFPTMRSFKHLHPEWEVRDASNGYRYVDLAYLPGGGAKGGIEIQGFGPHARDLDVRRFKDLSWRYSMLSIDDWLFIPVAYLSIVEEPKRCQQLVLSFVGKFIAGESAGSLTALEAETVRYARRVFRPFTPSELTVHLNVSAAYARRILHRLVELGRLKQVGGNLRYRSYALPDWMPLPGSDG</sequence>
<dbReference type="InterPro" id="IPR036388">
    <property type="entry name" value="WH-like_DNA-bd_sf"/>
</dbReference>
<comment type="caution">
    <text evidence="1">The sequence shown here is derived from an EMBL/GenBank/DDBJ whole genome shotgun (WGS) entry which is preliminary data.</text>
</comment>
<protein>
    <submittedName>
        <fullName evidence="1">Uncharacterized protein</fullName>
    </submittedName>
</protein>
<reference evidence="1 2" key="1">
    <citation type="submission" date="2017-05" db="EMBL/GenBank/DDBJ databases">
        <title>Functional genome analysis of Paenibacillus pasadenensis strain R16: insights on endophytic life style and antifungal activity.</title>
        <authorList>
            <person name="Passera A."/>
            <person name="Marcolungo L."/>
            <person name="Casati P."/>
            <person name="Brasca M."/>
            <person name="Quaglino F."/>
            <person name="Delledonne M."/>
        </authorList>
    </citation>
    <scope>NUCLEOTIDE SEQUENCE [LARGE SCALE GENOMIC DNA]</scope>
    <source>
        <strain evidence="1 2">R16</strain>
    </source>
</reference>
<dbReference type="EMBL" id="NFEZ01000004">
    <property type="protein sequence ID" value="PLT45506.1"/>
    <property type="molecule type" value="Genomic_DNA"/>
</dbReference>
<proteinExistence type="predicted"/>
<name>A0A2N5N572_9BACL</name>
<dbReference type="Proteomes" id="UP000234789">
    <property type="component" value="Unassembled WGS sequence"/>
</dbReference>
<dbReference type="AlphaFoldDB" id="A0A2N5N572"/>